<dbReference type="GO" id="GO:0045047">
    <property type="term" value="P:protein targeting to ER"/>
    <property type="evidence" value="ECO:0007669"/>
    <property type="project" value="EnsemblFungi"/>
</dbReference>
<dbReference type="OrthoDB" id="263893at2759"/>
<accession>G8BMH8</accession>
<evidence type="ECO:0000256" key="1">
    <source>
        <dbReference type="ARBA" id="ARBA00004477"/>
    </source>
</evidence>
<dbReference type="GeneID" id="11532359"/>
<evidence type="ECO:0000256" key="2">
    <source>
        <dbReference type="ARBA" id="ARBA00005245"/>
    </source>
</evidence>
<feature type="transmembrane region" description="Helical" evidence="9">
    <location>
        <begin position="51"/>
        <end position="71"/>
    </location>
</feature>
<dbReference type="STRING" id="1071381.G8BMH8"/>
<evidence type="ECO:0000313" key="11">
    <source>
        <dbReference type="Proteomes" id="UP000005666"/>
    </source>
</evidence>
<proteinExistence type="inferred from homology"/>
<keyword evidence="4 9" id="KW-0812">Transmembrane</keyword>
<evidence type="ECO:0000256" key="7">
    <source>
        <dbReference type="ARBA" id="ARBA00023136"/>
    </source>
</evidence>
<evidence type="ECO:0000256" key="5">
    <source>
        <dbReference type="ARBA" id="ARBA00022824"/>
    </source>
</evidence>
<dbReference type="GO" id="GO:0005787">
    <property type="term" value="C:signal peptidase complex"/>
    <property type="evidence" value="ECO:0007669"/>
    <property type="project" value="EnsemblFungi"/>
</dbReference>
<evidence type="ECO:0000256" key="6">
    <source>
        <dbReference type="ARBA" id="ARBA00022989"/>
    </source>
</evidence>
<keyword evidence="7 9" id="KW-0472">Membrane</keyword>
<name>G8BMH8_TETPH</name>
<dbReference type="GO" id="GO:0006465">
    <property type="term" value="P:signal peptide processing"/>
    <property type="evidence" value="ECO:0007669"/>
    <property type="project" value="EnsemblFungi"/>
</dbReference>
<dbReference type="PANTHER" id="PTHR13202:SF0">
    <property type="entry name" value="SIGNAL PEPTIDASE COMPLEX SUBUNIT 1"/>
    <property type="match status" value="1"/>
</dbReference>
<dbReference type="AlphaFoldDB" id="G8BMH8"/>
<evidence type="ECO:0000256" key="3">
    <source>
        <dbReference type="ARBA" id="ARBA00017059"/>
    </source>
</evidence>
<evidence type="ECO:0000256" key="9">
    <source>
        <dbReference type="SAM" id="Phobius"/>
    </source>
</evidence>
<evidence type="ECO:0000256" key="8">
    <source>
        <dbReference type="ARBA" id="ARBA00045204"/>
    </source>
</evidence>
<gene>
    <name evidence="10" type="primary">TPHA0A00210</name>
    <name evidence="10" type="ordered locus">TPHA_0A00210</name>
</gene>
<organism evidence="10 11">
    <name type="scientific">Tetrapisispora phaffii (strain ATCC 24235 / CBS 4417 / NBRC 1672 / NRRL Y-8282 / UCD 70-5)</name>
    <name type="common">Yeast</name>
    <name type="synonym">Fabospora phaffii</name>
    <dbReference type="NCBI Taxonomy" id="1071381"/>
    <lineage>
        <taxon>Eukaryota</taxon>
        <taxon>Fungi</taxon>
        <taxon>Dikarya</taxon>
        <taxon>Ascomycota</taxon>
        <taxon>Saccharomycotina</taxon>
        <taxon>Saccharomycetes</taxon>
        <taxon>Saccharomycetales</taxon>
        <taxon>Saccharomycetaceae</taxon>
        <taxon>Tetrapisispora</taxon>
    </lineage>
</organism>
<comment type="subcellular location">
    <subcellularLocation>
        <location evidence="1">Endoplasmic reticulum membrane</location>
        <topology evidence="1">Multi-pass membrane protein</topology>
    </subcellularLocation>
</comment>
<dbReference type="KEGG" id="tpf:TPHA_0A00210"/>
<reference evidence="10 11" key="1">
    <citation type="journal article" date="2011" name="Proc. Natl. Acad. Sci. U.S.A.">
        <title>Evolutionary erosion of yeast sex chromosomes by mating-type switching accidents.</title>
        <authorList>
            <person name="Gordon J.L."/>
            <person name="Armisen D."/>
            <person name="Proux-Wera E."/>
            <person name="Oheigeartaigh S.S."/>
            <person name="Byrne K.P."/>
            <person name="Wolfe K.H."/>
        </authorList>
    </citation>
    <scope>NUCLEOTIDE SEQUENCE [LARGE SCALE GENOMIC DNA]</scope>
    <source>
        <strain evidence="11">ATCC 24235 / CBS 4417 / NBRC 1672 / NRRL Y-8282 / UCD 70-5</strain>
    </source>
</reference>
<dbReference type="InterPro" id="IPR009542">
    <property type="entry name" value="Spc1/SPCS1"/>
</dbReference>
<dbReference type="HOGENOM" id="CLU_134505_2_0_1"/>
<protein>
    <recommendedName>
        <fullName evidence="3">Signal peptidase complex subunit 1</fullName>
    </recommendedName>
</protein>
<dbReference type="eggNOG" id="KOG4112">
    <property type="taxonomic scope" value="Eukaryota"/>
</dbReference>
<evidence type="ECO:0000256" key="4">
    <source>
        <dbReference type="ARBA" id="ARBA00022692"/>
    </source>
</evidence>
<sequence>MSEILQDIGKKLVFPIDFKAQSSLTTKLNNILLVGSIFAMIYGYSTQSLSNAFYSYIAFISIAAMAVVPSYPSYNKHKLEWVKPKIAL</sequence>
<dbReference type="Proteomes" id="UP000005666">
    <property type="component" value="Chromosome 1"/>
</dbReference>
<comment type="function">
    <text evidence="8">Component of the signal peptidase complex (SPC) which catalyzes the cleavage of N-terminal signal sequences from nascent proteins as they are translocated into the lumen of the endoplasmic reticulum. Dispensable for SPC enzymatic activity.</text>
</comment>
<keyword evidence="5" id="KW-0256">Endoplasmic reticulum</keyword>
<keyword evidence="11" id="KW-1185">Reference proteome</keyword>
<evidence type="ECO:0000313" key="10">
    <source>
        <dbReference type="EMBL" id="CCE61106.1"/>
    </source>
</evidence>
<dbReference type="EMBL" id="HE612856">
    <property type="protein sequence ID" value="CCE61106.1"/>
    <property type="molecule type" value="Genomic_DNA"/>
</dbReference>
<dbReference type="OMA" id="KLQWVQP"/>
<keyword evidence="6 9" id="KW-1133">Transmembrane helix</keyword>
<dbReference type="Pfam" id="PF06645">
    <property type="entry name" value="SPC12"/>
    <property type="match status" value="1"/>
</dbReference>
<dbReference type="PANTHER" id="PTHR13202">
    <property type="entry name" value="MICROSOMAL SIGNAL PEPTIDASE 12 KDA SUBUNIT"/>
    <property type="match status" value="1"/>
</dbReference>
<comment type="similarity">
    <text evidence="2">Belongs to the SPCS1 family.</text>
</comment>
<dbReference type="RefSeq" id="XP_003683540.1">
    <property type="nucleotide sequence ID" value="XM_003683492.1"/>
</dbReference>
<feature type="transmembrane region" description="Helical" evidence="9">
    <location>
        <begin position="28"/>
        <end position="45"/>
    </location>
</feature>